<proteinExistence type="predicted"/>
<dbReference type="AlphaFoldDB" id="A0AAV5ACF1"/>
<sequence>MPETDHVDLTDSPSENHVKALFEQRELIENVSVECAKQVRQRDKLCLITGEKVTEANKRDFTVVNVIPPDCDMLWEDLDIPRLVKDPHADLKPENKQTIQNAMLLHSDVVDAWTRGEITIDSNRGHAIIAFRKEWQHLHGQKLHLEHLTGLSQLAPLDACFEEHKTVSIVTNVIA</sequence>
<reference evidence="1" key="1">
    <citation type="submission" date="2021-10" db="EMBL/GenBank/DDBJ databases">
        <title>De novo Genome Assembly of Clathrus columnatus (Basidiomycota, Fungi) Using Illumina and Nanopore Sequence Data.</title>
        <authorList>
            <person name="Ogiso-Tanaka E."/>
            <person name="Itagaki H."/>
            <person name="Hosoya T."/>
            <person name="Hosaka K."/>
        </authorList>
    </citation>
    <scope>NUCLEOTIDE SEQUENCE</scope>
    <source>
        <strain evidence="1">MO-923</strain>
    </source>
</reference>
<dbReference type="Proteomes" id="UP001050691">
    <property type="component" value="Unassembled WGS sequence"/>
</dbReference>
<protein>
    <recommendedName>
        <fullName evidence="3">HNH nuclease domain-containing protein</fullName>
    </recommendedName>
</protein>
<evidence type="ECO:0000313" key="1">
    <source>
        <dbReference type="EMBL" id="GJJ12331.1"/>
    </source>
</evidence>
<keyword evidence="2" id="KW-1185">Reference proteome</keyword>
<organism evidence="1 2">
    <name type="scientific">Clathrus columnatus</name>
    <dbReference type="NCBI Taxonomy" id="1419009"/>
    <lineage>
        <taxon>Eukaryota</taxon>
        <taxon>Fungi</taxon>
        <taxon>Dikarya</taxon>
        <taxon>Basidiomycota</taxon>
        <taxon>Agaricomycotina</taxon>
        <taxon>Agaricomycetes</taxon>
        <taxon>Phallomycetidae</taxon>
        <taxon>Phallales</taxon>
        <taxon>Clathraceae</taxon>
        <taxon>Clathrus</taxon>
    </lineage>
</organism>
<comment type="caution">
    <text evidence="1">The sequence shown here is derived from an EMBL/GenBank/DDBJ whole genome shotgun (WGS) entry which is preliminary data.</text>
</comment>
<gene>
    <name evidence="1" type="ORF">Clacol_006572</name>
</gene>
<name>A0AAV5ACF1_9AGAM</name>
<evidence type="ECO:0000313" key="2">
    <source>
        <dbReference type="Proteomes" id="UP001050691"/>
    </source>
</evidence>
<dbReference type="EMBL" id="BPWL01000007">
    <property type="protein sequence ID" value="GJJ12331.1"/>
    <property type="molecule type" value="Genomic_DNA"/>
</dbReference>
<accession>A0AAV5ACF1</accession>
<evidence type="ECO:0008006" key="3">
    <source>
        <dbReference type="Google" id="ProtNLM"/>
    </source>
</evidence>